<dbReference type="AlphaFoldDB" id="A0A238XV99"/>
<dbReference type="PROSITE" id="PS51819">
    <property type="entry name" value="VOC"/>
    <property type="match status" value="1"/>
</dbReference>
<dbReference type="SUPFAM" id="SSF54593">
    <property type="entry name" value="Glyoxalase/Bleomycin resistance protein/Dihydroxybiphenyl dioxygenase"/>
    <property type="match status" value="1"/>
</dbReference>
<accession>A0A238XV99</accession>
<evidence type="ECO:0000259" key="1">
    <source>
        <dbReference type="PROSITE" id="PS51819"/>
    </source>
</evidence>
<feature type="domain" description="VOC" evidence="1">
    <location>
        <begin position="200"/>
        <end position="337"/>
    </location>
</feature>
<dbReference type="InterPro" id="IPR037523">
    <property type="entry name" value="VOC_core"/>
</dbReference>
<dbReference type="Gene3D" id="3.10.180.10">
    <property type="entry name" value="2,3-Dihydroxybiphenyl 1,2-Dioxygenase, domain 1"/>
    <property type="match status" value="1"/>
</dbReference>
<dbReference type="Proteomes" id="UP000198324">
    <property type="component" value="Unassembled WGS sequence"/>
</dbReference>
<dbReference type="InterPro" id="IPR029068">
    <property type="entry name" value="Glyas_Bleomycin-R_OHBP_Dase"/>
</dbReference>
<protein>
    <recommendedName>
        <fullName evidence="1">VOC domain-containing protein</fullName>
    </recommendedName>
</protein>
<organism evidence="2 3">
    <name type="scientific">Humidesulfovibrio mexicanus</name>
    <dbReference type="NCBI Taxonomy" id="147047"/>
    <lineage>
        <taxon>Bacteria</taxon>
        <taxon>Pseudomonadati</taxon>
        <taxon>Thermodesulfobacteriota</taxon>
        <taxon>Desulfovibrionia</taxon>
        <taxon>Desulfovibrionales</taxon>
        <taxon>Desulfovibrionaceae</taxon>
        <taxon>Humidesulfovibrio</taxon>
    </lineage>
</organism>
<proteinExistence type="predicted"/>
<name>A0A238XV99_9BACT</name>
<dbReference type="EMBL" id="FZOC01000001">
    <property type="protein sequence ID" value="SNR62254.1"/>
    <property type="molecule type" value="Genomic_DNA"/>
</dbReference>
<gene>
    <name evidence="2" type="ORF">SAMN04488503_0429</name>
</gene>
<reference evidence="2 3" key="1">
    <citation type="submission" date="2017-06" db="EMBL/GenBank/DDBJ databases">
        <authorList>
            <person name="Kim H.J."/>
            <person name="Triplett B.A."/>
        </authorList>
    </citation>
    <scope>NUCLEOTIDE SEQUENCE [LARGE SCALE GENOMIC DNA]</scope>
    <source>
        <strain evidence="2 3">DSM 13116</strain>
    </source>
</reference>
<evidence type="ECO:0000313" key="2">
    <source>
        <dbReference type="EMBL" id="SNR62254.1"/>
    </source>
</evidence>
<dbReference type="OrthoDB" id="9788468at2"/>
<keyword evidence="3" id="KW-1185">Reference proteome</keyword>
<sequence length="360" mass="39814">MSVGFRNDDTELRRRVEQVDAMRRDSGLAGLVGGLDTVVVSVAPDHLEDAVVEFLGTTGYGYGGHFLFPDGQGCLLTLAGSANFLLRTRTAPNWAFASEPLGPKSFHVPRSRVESMVFACPDLERYVGIQKRRGVRFMTEAPVRSDGGLFIRTAVSTCSALSYGFVQREVGSNSRALEPCRSGGLRFAKPDAPHLRQIGVFDHASVRVRARDRDDAIVEFLELTNYEFSMAVYVDNLNSITNVARLPGEPYAMVITSGLGDSADGQEGPTEKFIRNYGRRIHHLAFRTSRIEETFAGLKAQGMEFLLELVGSPEEGLKQTFSRPSPHTLIVNEYIQRYEGFEGFFTKSNVTLLTEATARQ</sequence>
<evidence type="ECO:0000313" key="3">
    <source>
        <dbReference type="Proteomes" id="UP000198324"/>
    </source>
</evidence>